<sequence length="215" mass="23338">MYINTKNFILENKIITICRRIYGDKLLKLVEALHKGGINLVEVTFDQSDSQCMEKTAEAIRSLCEHFGKGMMIGAGTVIMPEQVIAAKDAGAGYIISPNVDEKVIMLTKQLGLVSIPGAMTPTEITSAHNLGADIVKVFPAGYLGLKYIKDVRAPLSHIHLVAAGGVTEENVLEYHNAGYSCFGVSGRLTDAKVIDAGDYTEFTRRAQAFVNACR</sequence>
<name>A0A1D8GFG7_9FIRM</name>
<dbReference type="GO" id="GO:0016829">
    <property type="term" value="F:lyase activity"/>
    <property type="evidence" value="ECO:0007669"/>
    <property type="project" value="UniProtKB-KW"/>
</dbReference>
<evidence type="ECO:0000313" key="6">
    <source>
        <dbReference type="EMBL" id="AOT69647.1"/>
    </source>
</evidence>
<evidence type="ECO:0000256" key="3">
    <source>
        <dbReference type="ARBA" id="ARBA00011233"/>
    </source>
</evidence>
<keyword evidence="7" id="KW-1185">Reference proteome</keyword>
<evidence type="ECO:0000256" key="1">
    <source>
        <dbReference type="ARBA" id="ARBA00004761"/>
    </source>
</evidence>
<reference evidence="6 7" key="1">
    <citation type="submission" date="2016-09" db="EMBL/GenBank/DDBJ databases">
        <title>Genomic analysis reveals versatility of anaerobic energy metabolism of Geosporobacter ferrireducens IRF9 of phylum Firmicutes.</title>
        <authorList>
            <person name="Kim S.-J."/>
        </authorList>
    </citation>
    <scope>NUCLEOTIDE SEQUENCE [LARGE SCALE GENOMIC DNA]</scope>
    <source>
        <strain evidence="6 7">IRF9</strain>
    </source>
</reference>
<gene>
    <name evidence="6" type="ORF">Gferi_08690</name>
</gene>
<organism evidence="6 7">
    <name type="scientific">Geosporobacter ferrireducens</name>
    <dbReference type="NCBI Taxonomy" id="1424294"/>
    <lineage>
        <taxon>Bacteria</taxon>
        <taxon>Bacillati</taxon>
        <taxon>Bacillota</taxon>
        <taxon>Clostridia</taxon>
        <taxon>Peptostreptococcales</taxon>
        <taxon>Thermotaleaceae</taxon>
        <taxon>Geosporobacter</taxon>
    </lineage>
</organism>
<dbReference type="Pfam" id="PF01081">
    <property type="entry name" value="Aldolase"/>
    <property type="match status" value="1"/>
</dbReference>
<dbReference type="PANTHER" id="PTHR30246">
    <property type="entry name" value="2-KETO-3-DEOXY-6-PHOSPHOGLUCONATE ALDOLASE"/>
    <property type="match status" value="1"/>
</dbReference>
<dbReference type="PANTHER" id="PTHR30246:SF1">
    <property type="entry name" value="2-DEHYDRO-3-DEOXY-6-PHOSPHOGALACTONATE ALDOLASE-RELATED"/>
    <property type="match status" value="1"/>
</dbReference>
<dbReference type="Proteomes" id="UP000095743">
    <property type="component" value="Chromosome"/>
</dbReference>
<dbReference type="CDD" id="cd00452">
    <property type="entry name" value="KDPG_aldolase"/>
    <property type="match status" value="1"/>
</dbReference>
<dbReference type="RefSeq" id="WP_069975564.1">
    <property type="nucleotide sequence ID" value="NZ_CP017269.1"/>
</dbReference>
<evidence type="ECO:0000256" key="4">
    <source>
        <dbReference type="ARBA" id="ARBA00023239"/>
    </source>
</evidence>
<dbReference type="KEGG" id="gfe:Gferi_08690"/>
<protein>
    <submittedName>
        <fullName evidence="6">2-dehydro-3-deoxyphosphogluconate aldolase</fullName>
    </submittedName>
</protein>
<accession>A0A1D8GFG7</accession>
<dbReference type="SUPFAM" id="SSF51569">
    <property type="entry name" value="Aldolase"/>
    <property type="match status" value="1"/>
</dbReference>
<comment type="similarity">
    <text evidence="2">Belongs to the KHG/KDPG aldolase family.</text>
</comment>
<comment type="pathway">
    <text evidence="1">Carbohydrate acid metabolism.</text>
</comment>
<dbReference type="InterPro" id="IPR000887">
    <property type="entry name" value="Aldlse_KDPG_KHG"/>
</dbReference>
<comment type="subunit">
    <text evidence="3">Homotrimer.</text>
</comment>
<dbReference type="OrthoDB" id="9802667at2"/>
<dbReference type="STRING" id="1424294.Gferi_08690"/>
<dbReference type="AlphaFoldDB" id="A0A1D8GFG7"/>
<evidence type="ECO:0000256" key="2">
    <source>
        <dbReference type="ARBA" id="ARBA00006906"/>
    </source>
</evidence>
<evidence type="ECO:0000313" key="7">
    <source>
        <dbReference type="Proteomes" id="UP000095743"/>
    </source>
</evidence>
<keyword evidence="4" id="KW-0456">Lyase</keyword>
<proteinExistence type="inferred from homology"/>
<keyword evidence="5" id="KW-0119">Carbohydrate metabolism</keyword>
<dbReference type="Gene3D" id="3.20.20.70">
    <property type="entry name" value="Aldolase class I"/>
    <property type="match status" value="1"/>
</dbReference>
<dbReference type="InterPro" id="IPR013785">
    <property type="entry name" value="Aldolase_TIM"/>
</dbReference>
<evidence type="ECO:0000256" key="5">
    <source>
        <dbReference type="ARBA" id="ARBA00023277"/>
    </source>
</evidence>
<dbReference type="EMBL" id="CP017269">
    <property type="protein sequence ID" value="AOT69647.1"/>
    <property type="molecule type" value="Genomic_DNA"/>
</dbReference>